<dbReference type="GO" id="GO:0016791">
    <property type="term" value="F:phosphatase activity"/>
    <property type="evidence" value="ECO:0007669"/>
    <property type="project" value="TreeGrafter"/>
</dbReference>
<dbReference type="NCBIfam" id="TIGR01459">
    <property type="entry name" value="HAD-SF-IIA-hyp4"/>
    <property type="match status" value="1"/>
</dbReference>
<dbReference type="Pfam" id="PF13344">
    <property type="entry name" value="Hydrolase_6"/>
    <property type="match status" value="1"/>
</dbReference>
<sequence length="291" mass="31093">MTQIIRSLADLSDRYDALFCDLWGCLHNGVTPFPAAVAALQAFRAGGGKVILVTNAPRPKSSIIRQLDSMGLPRDTWDDIASSGDATQAAMLSGAAGSQVHHIGAPKDESFFTDFEDDLAEMAANSTITRVPLDQATGIICTGLADDLTETPDDYRGKLLMAKAKGLKMLCANPDIIVDMGEKRLYCAGALAQLYEQMGGEALYYGKPHPPIYDLARKRLGLDEARILCVGDGINTDVQGGVGEGLDTLFVTGGLAAQEFGPDIDNPDNDLLLNWLAGHQLSATYAIGYLR</sequence>
<dbReference type="SUPFAM" id="SSF56784">
    <property type="entry name" value="HAD-like"/>
    <property type="match status" value="1"/>
</dbReference>
<protein>
    <submittedName>
        <fullName evidence="1">TIGR01459 family HAD-type hydrolase</fullName>
    </submittedName>
</protein>
<accession>A0A411Z7Z8</accession>
<dbReference type="PANTHER" id="PTHR19288:SF90">
    <property type="entry name" value="OS08G0542600 PROTEIN"/>
    <property type="match status" value="1"/>
</dbReference>
<dbReference type="EMBL" id="QWEY01000001">
    <property type="protein sequence ID" value="RGP39135.1"/>
    <property type="molecule type" value="Genomic_DNA"/>
</dbReference>
<proteinExistence type="predicted"/>
<evidence type="ECO:0000313" key="2">
    <source>
        <dbReference type="Proteomes" id="UP000284547"/>
    </source>
</evidence>
<dbReference type="CDD" id="cd07525">
    <property type="entry name" value="HAD_like"/>
    <property type="match status" value="1"/>
</dbReference>
<dbReference type="Gene3D" id="3.40.50.1000">
    <property type="entry name" value="HAD superfamily/HAD-like"/>
    <property type="match status" value="2"/>
</dbReference>
<dbReference type="Proteomes" id="UP000284547">
    <property type="component" value="Unassembled WGS sequence"/>
</dbReference>
<dbReference type="RefSeq" id="WP_118149855.1">
    <property type="nucleotide sequence ID" value="NZ_QWEY01000001.1"/>
</dbReference>
<reference evidence="1 2" key="1">
    <citation type="submission" date="2018-08" db="EMBL/GenBank/DDBJ databases">
        <title>Flavobacterium tibetense sp. nov., isolated from a wetland YonghuCo on Tibetan Plateau.</title>
        <authorList>
            <person name="Phurbu D."/>
            <person name="Lu H."/>
            <person name="Xing P."/>
        </authorList>
    </citation>
    <scope>NUCLEOTIDE SEQUENCE [LARGE SCALE GENOMIC DNA]</scope>
    <source>
        <strain evidence="1 2">DJC</strain>
    </source>
</reference>
<keyword evidence="1" id="KW-0378">Hydrolase</keyword>
<dbReference type="InterPro" id="IPR006356">
    <property type="entry name" value="HAD-SF_hydro_IIA_hyp3"/>
</dbReference>
<dbReference type="InterPro" id="IPR036412">
    <property type="entry name" value="HAD-like_sf"/>
</dbReference>
<gene>
    <name evidence="1" type="ORF">D1012_03225</name>
</gene>
<dbReference type="InterPro" id="IPR023214">
    <property type="entry name" value="HAD_sf"/>
</dbReference>
<dbReference type="Pfam" id="PF13242">
    <property type="entry name" value="Hydrolase_like"/>
    <property type="match status" value="1"/>
</dbReference>
<dbReference type="GO" id="GO:0005737">
    <property type="term" value="C:cytoplasm"/>
    <property type="evidence" value="ECO:0007669"/>
    <property type="project" value="TreeGrafter"/>
</dbReference>
<dbReference type="OrthoDB" id="9791073at2"/>
<keyword evidence="2" id="KW-1185">Reference proteome</keyword>
<comment type="caution">
    <text evidence="1">The sequence shown here is derived from an EMBL/GenBank/DDBJ whole genome shotgun (WGS) entry which is preliminary data.</text>
</comment>
<name>A0A411Z7Z8_9RHOB</name>
<evidence type="ECO:0000313" key="1">
    <source>
        <dbReference type="EMBL" id="RGP39135.1"/>
    </source>
</evidence>
<organism evidence="1 2">
    <name type="scientific">Pseudotabrizicola alkalilacus</name>
    <dbReference type="NCBI Taxonomy" id="2305252"/>
    <lineage>
        <taxon>Bacteria</taxon>
        <taxon>Pseudomonadati</taxon>
        <taxon>Pseudomonadota</taxon>
        <taxon>Alphaproteobacteria</taxon>
        <taxon>Rhodobacterales</taxon>
        <taxon>Paracoccaceae</taxon>
        <taxon>Pseudotabrizicola</taxon>
    </lineage>
</organism>
<dbReference type="PANTHER" id="PTHR19288">
    <property type="entry name" value="4-NITROPHENYLPHOSPHATASE-RELATED"/>
    <property type="match status" value="1"/>
</dbReference>
<dbReference type="AlphaFoldDB" id="A0A411Z7Z8"/>
<dbReference type="NCBIfam" id="TIGR01460">
    <property type="entry name" value="HAD-SF-IIA"/>
    <property type="match status" value="1"/>
</dbReference>
<dbReference type="InterPro" id="IPR006357">
    <property type="entry name" value="HAD-SF_hydro_IIA"/>
</dbReference>